<evidence type="ECO:0000259" key="7">
    <source>
        <dbReference type="PROSITE" id="PS50885"/>
    </source>
</evidence>
<reference evidence="9" key="1">
    <citation type="submission" date="2016-10" db="EMBL/GenBank/DDBJ databases">
        <authorList>
            <person name="Varghese N."/>
            <person name="Submissions S."/>
        </authorList>
    </citation>
    <scope>NUCLEOTIDE SEQUENCE [LARGE SCALE GENOMIC DNA]</scope>
    <source>
        <strain evidence="9">DSM 241</strain>
    </source>
</reference>
<evidence type="ECO:0000256" key="3">
    <source>
        <dbReference type="ARBA" id="ARBA00029447"/>
    </source>
</evidence>
<organism evidence="8 9">
    <name type="scientific">Ectothiorhodospira marina</name>
    <dbReference type="NCBI Taxonomy" id="1396821"/>
    <lineage>
        <taxon>Bacteria</taxon>
        <taxon>Pseudomonadati</taxon>
        <taxon>Pseudomonadota</taxon>
        <taxon>Gammaproteobacteria</taxon>
        <taxon>Chromatiales</taxon>
        <taxon>Ectothiorhodospiraceae</taxon>
        <taxon>Ectothiorhodospira</taxon>
    </lineage>
</organism>
<dbReference type="SMART" id="SM00283">
    <property type="entry name" value="MA"/>
    <property type="match status" value="1"/>
</dbReference>
<evidence type="ECO:0000256" key="5">
    <source>
        <dbReference type="SAM" id="Phobius"/>
    </source>
</evidence>
<dbReference type="InterPro" id="IPR004089">
    <property type="entry name" value="MCPsignal_dom"/>
</dbReference>
<dbReference type="Pfam" id="PF00672">
    <property type="entry name" value="HAMP"/>
    <property type="match status" value="1"/>
</dbReference>
<dbReference type="InterPro" id="IPR003660">
    <property type="entry name" value="HAMP_dom"/>
</dbReference>
<evidence type="ECO:0000259" key="6">
    <source>
        <dbReference type="PROSITE" id="PS50111"/>
    </source>
</evidence>
<feature type="transmembrane region" description="Helical" evidence="5">
    <location>
        <begin position="182"/>
        <end position="205"/>
    </location>
</feature>
<protein>
    <submittedName>
        <fullName evidence="8">Methyl-accepting chemotaxis protein</fullName>
    </submittedName>
</protein>
<dbReference type="PANTHER" id="PTHR32089">
    <property type="entry name" value="METHYL-ACCEPTING CHEMOTAXIS PROTEIN MCPB"/>
    <property type="match status" value="1"/>
</dbReference>
<dbReference type="STRING" id="1396821.SAMN05444515_102205"/>
<feature type="domain" description="HAMP" evidence="7">
    <location>
        <begin position="207"/>
        <end position="261"/>
    </location>
</feature>
<dbReference type="RefSeq" id="WP_090251005.1">
    <property type="nucleotide sequence ID" value="NZ_FOAA01000002.1"/>
</dbReference>
<keyword evidence="5" id="KW-1133">Transmembrane helix</keyword>
<evidence type="ECO:0000256" key="1">
    <source>
        <dbReference type="ARBA" id="ARBA00004370"/>
    </source>
</evidence>
<keyword evidence="5" id="KW-0472">Membrane</keyword>
<gene>
    <name evidence="8" type="ORF">SAMN05444515_102205</name>
</gene>
<dbReference type="Pfam" id="PF00015">
    <property type="entry name" value="MCPsignal"/>
    <property type="match status" value="1"/>
</dbReference>
<dbReference type="PROSITE" id="PS50885">
    <property type="entry name" value="HAMP"/>
    <property type="match status" value="1"/>
</dbReference>
<dbReference type="Proteomes" id="UP000199256">
    <property type="component" value="Unassembled WGS sequence"/>
</dbReference>
<dbReference type="OrthoDB" id="9781845at2"/>
<comment type="similarity">
    <text evidence="3">Belongs to the methyl-accepting chemotaxis (MCP) protein family.</text>
</comment>
<sequence length="538" mass="58494">MRRISDLPIWVRLVGAMWLILVPAWAGMILWAIHEQRGTAIEQAEGFSSTIHEMTMAGLTTMMITGTTHRRDEFLEQIVELQSVSDLRVLRGQPVAQQYGPGTEHEQPQDATERAVLETGEPYLALSEDRSLLRAVLPVINQTDYLGKNCTSCHAMAAEGDILGAVSMQVRLDEVNAAVQRFGWSITLLAIAVSVPILLLLYFFVRRFVTTPLNHMAQGLKGIAEGDGDLAHRLKVEGKDEIGEAARAFNAMMDNFRDLISRVLDSTSHLARAATDLAAITERTDAGVSRQRSEVDQLATAMNEMNATAQEVARSAQQGADATRDAQGAALSGKDVVTGTLDRIEKLAEEVQRAADVIRDLDKDSEQIGKVLDVIRGIAEQTNLLALNAAIEAARAGEAGRGFAVVADEVRSLATRTQSSTQEIQEMIERLQQTSQRAVVVMEESQQYAQSSRDSAAEAGHSLDSITQAVSTINDVNTQVASSAEEQSAVAEEMNRNVTSISDAAEENAQGARETTQASEQLSRLANELQDLVGRFKV</sequence>
<dbReference type="AlphaFoldDB" id="A0A1H7HSQ7"/>
<keyword evidence="5" id="KW-0812">Transmembrane</keyword>
<evidence type="ECO:0000313" key="9">
    <source>
        <dbReference type="Proteomes" id="UP000199256"/>
    </source>
</evidence>
<dbReference type="GO" id="GO:0007165">
    <property type="term" value="P:signal transduction"/>
    <property type="evidence" value="ECO:0007669"/>
    <property type="project" value="UniProtKB-KW"/>
</dbReference>
<keyword evidence="2 4" id="KW-0807">Transducer</keyword>
<proteinExistence type="inferred from homology"/>
<dbReference type="Gene3D" id="3.30.450.290">
    <property type="match status" value="1"/>
</dbReference>
<accession>A0A1H7HSQ7</accession>
<feature type="transmembrane region" description="Helical" evidence="5">
    <location>
        <begin position="9"/>
        <end position="33"/>
    </location>
</feature>
<evidence type="ECO:0000256" key="4">
    <source>
        <dbReference type="PROSITE-ProRule" id="PRU00284"/>
    </source>
</evidence>
<dbReference type="GO" id="GO:0006935">
    <property type="term" value="P:chemotaxis"/>
    <property type="evidence" value="ECO:0007669"/>
    <property type="project" value="UniProtKB-ARBA"/>
</dbReference>
<dbReference type="PANTHER" id="PTHR32089:SF112">
    <property type="entry name" value="LYSOZYME-LIKE PROTEIN-RELATED"/>
    <property type="match status" value="1"/>
</dbReference>
<dbReference type="Gene3D" id="1.10.287.950">
    <property type="entry name" value="Methyl-accepting chemotaxis protein"/>
    <property type="match status" value="1"/>
</dbReference>
<dbReference type="CDD" id="cd11386">
    <property type="entry name" value="MCP_signal"/>
    <property type="match status" value="1"/>
</dbReference>
<dbReference type="GO" id="GO:0016020">
    <property type="term" value="C:membrane"/>
    <property type="evidence" value="ECO:0007669"/>
    <property type="project" value="UniProtKB-SubCell"/>
</dbReference>
<dbReference type="FunFam" id="1.10.287.950:FF:000001">
    <property type="entry name" value="Methyl-accepting chemotaxis sensory transducer"/>
    <property type="match status" value="1"/>
</dbReference>
<dbReference type="SUPFAM" id="SSF58104">
    <property type="entry name" value="Methyl-accepting chemotaxis protein (MCP) signaling domain"/>
    <property type="match status" value="1"/>
</dbReference>
<evidence type="ECO:0000256" key="2">
    <source>
        <dbReference type="ARBA" id="ARBA00023224"/>
    </source>
</evidence>
<name>A0A1H7HSQ7_9GAMM</name>
<comment type="subcellular location">
    <subcellularLocation>
        <location evidence="1">Membrane</location>
    </subcellularLocation>
</comment>
<dbReference type="PROSITE" id="PS50111">
    <property type="entry name" value="CHEMOTAXIS_TRANSDUC_2"/>
    <property type="match status" value="1"/>
</dbReference>
<evidence type="ECO:0000313" key="8">
    <source>
        <dbReference type="EMBL" id="SEK51225.1"/>
    </source>
</evidence>
<keyword evidence="9" id="KW-1185">Reference proteome</keyword>
<dbReference type="SMART" id="SM00304">
    <property type="entry name" value="HAMP"/>
    <property type="match status" value="2"/>
</dbReference>
<feature type="domain" description="Methyl-accepting transducer" evidence="6">
    <location>
        <begin position="266"/>
        <end position="502"/>
    </location>
</feature>
<dbReference type="EMBL" id="FOAA01000002">
    <property type="protein sequence ID" value="SEK51225.1"/>
    <property type="molecule type" value="Genomic_DNA"/>
</dbReference>
<dbReference type="CDD" id="cd06225">
    <property type="entry name" value="HAMP"/>
    <property type="match status" value="1"/>
</dbReference>